<organism evidence="7 8">
    <name type="scientific">Aeromonas bivalvium</name>
    <dbReference type="NCBI Taxonomy" id="440079"/>
    <lineage>
        <taxon>Bacteria</taxon>
        <taxon>Pseudomonadati</taxon>
        <taxon>Pseudomonadota</taxon>
        <taxon>Gammaproteobacteria</taxon>
        <taxon>Aeromonadales</taxon>
        <taxon>Aeromonadaceae</taxon>
        <taxon>Aeromonas</taxon>
    </lineage>
</organism>
<evidence type="ECO:0000256" key="2">
    <source>
        <dbReference type="ARBA" id="ARBA00022475"/>
    </source>
</evidence>
<evidence type="ECO:0000313" key="7">
    <source>
        <dbReference type="EMBL" id="MFM4892304.1"/>
    </source>
</evidence>
<dbReference type="RefSeq" id="WP_408788595.1">
    <property type="nucleotide sequence ID" value="NZ_JBGXBU010000001.1"/>
</dbReference>
<dbReference type="GeneID" id="97219501"/>
<proteinExistence type="predicted"/>
<keyword evidence="8" id="KW-1185">Reference proteome</keyword>
<reference evidence="7 8" key="1">
    <citation type="submission" date="2024-09" db="EMBL/GenBank/DDBJ databases">
        <title>Aeromonas strains Genome sequencing and assembly.</title>
        <authorList>
            <person name="Hu X."/>
            <person name="Tang B."/>
        </authorList>
    </citation>
    <scope>NUCLEOTIDE SEQUENCE [LARGE SCALE GENOMIC DNA]</scope>
    <source>
        <strain evidence="7 8">NB23SCDHY001</strain>
    </source>
</reference>
<evidence type="ECO:0000256" key="4">
    <source>
        <dbReference type="ARBA" id="ARBA00022989"/>
    </source>
</evidence>
<gene>
    <name evidence="7" type="ORF">ACEUDJ_05340</name>
</gene>
<dbReference type="EMBL" id="JBGXBU010000001">
    <property type="protein sequence ID" value="MFM4892304.1"/>
    <property type="molecule type" value="Genomic_DNA"/>
</dbReference>
<comment type="subcellular location">
    <subcellularLocation>
        <location evidence="1">Cell membrane</location>
        <topology evidence="1">Multi-pass membrane protein</topology>
    </subcellularLocation>
</comment>
<keyword evidence="5 6" id="KW-0472">Membrane</keyword>
<dbReference type="Pfam" id="PF04632">
    <property type="entry name" value="FUSC"/>
    <property type="match status" value="1"/>
</dbReference>
<sequence length="357" mass="40012">MRLNTPLSRFDLLIYGRYRLVHGLRIALAFTLTFLLTRELKLPESTWPLITLVVVMGPISFWGNVLSRALQRVVGTIFGAACGVVALYLELYALPLMLAWCSAIMFLCGYLALGKRPYAGLLIGITLAVTMGARPGDIEMALWRSGDVILGSMLALLCCSIYPQRAYTHWRMQMHDSLLQAQRIYHTHLSPNMLERPRLTQSHARLLARIVSLRPLLAPAVKETRLNSTLFEAVQTTMRNTFCTLEMLANTYWRDRQSHFLMQSHPGLRACQQATEAVLTELALMLHSGDATAADEAISRLQEAAAQVQAEVRPGADDEATISGYLWLNLQLTEQIVHLHRLLGLVLQPYHAPSVRP</sequence>
<evidence type="ECO:0000256" key="3">
    <source>
        <dbReference type="ARBA" id="ARBA00022692"/>
    </source>
</evidence>
<feature type="transmembrane region" description="Helical" evidence="6">
    <location>
        <begin position="95"/>
        <end position="113"/>
    </location>
</feature>
<name>A0ABW9GP76_9GAMM</name>
<protein>
    <submittedName>
        <fullName evidence="7">FUSC family protein</fullName>
    </submittedName>
</protein>
<feature type="transmembrane region" description="Helical" evidence="6">
    <location>
        <begin position="20"/>
        <end position="37"/>
    </location>
</feature>
<dbReference type="InterPro" id="IPR006726">
    <property type="entry name" value="PHBA_efflux_AaeB/fusaric-R"/>
</dbReference>
<keyword evidence="3 6" id="KW-0812">Transmembrane</keyword>
<dbReference type="PANTHER" id="PTHR30509">
    <property type="entry name" value="P-HYDROXYBENZOIC ACID EFFLUX PUMP SUBUNIT-RELATED"/>
    <property type="match status" value="1"/>
</dbReference>
<evidence type="ECO:0000256" key="1">
    <source>
        <dbReference type="ARBA" id="ARBA00004651"/>
    </source>
</evidence>
<accession>A0ABW9GP76</accession>
<evidence type="ECO:0000256" key="5">
    <source>
        <dbReference type="ARBA" id="ARBA00023136"/>
    </source>
</evidence>
<comment type="caution">
    <text evidence="7">The sequence shown here is derived from an EMBL/GenBank/DDBJ whole genome shotgun (WGS) entry which is preliminary data.</text>
</comment>
<feature type="transmembrane region" description="Helical" evidence="6">
    <location>
        <begin position="73"/>
        <end position="89"/>
    </location>
</feature>
<evidence type="ECO:0000256" key="6">
    <source>
        <dbReference type="SAM" id="Phobius"/>
    </source>
</evidence>
<keyword evidence="2" id="KW-1003">Cell membrane</keyword>
<dbReference type="Proteomes" id="UP001630969">
    <property type="component" value="Unassembled WGS sequence"/>
</dbReference>
<evidence type="ECO:0000313" key="8">
    <source>
        <dbReference type="Proteomes" id="UP001630969"/>
    </source>
</evidence>
<feature type="transmembrane region" description="Helical" evidence="6">
    <location>
        <begin position="49"/>
        <end position="66"/>
    </location>
</feature>
<keyword evidence="4 6" id="KW-1133">Transmembrane helix</keyword>
<dbReference type="PANTHER" id="PTHR30509:SF42">
    <property type="entry name" value="INNER MEMBRANE PROTEIN YEEA"/>
    <property type="match status" value="1"/>
</dbReference>
<feature type="transmembrane region" description="Helical" evidence="6">
    <location>
        <begin position="118"/>
        <end position="135"/>
    </location>
</feature>
<feature type="transmembrane region" description="Helical" evidence="6">
    <location>
        <begin position="141"/>
        <end position="162"/>
    </location>
</feature>